<dbReference type="EMBL" id="JBHTGP010000016">
    <property type="protein sequence ID" value="MFD0689164.1"/>
    <property type="molecule type" value="Genomic_DNA"/>
</dbReference>
<keyword evidence="3" id="KW-1185">Reference proteome</keyword>
<comment type="caution">
    <text evidence="2">The sequence shown here is derived from an EMBL/GenBank/DDBJ whole genome shotgun (WGS) entry which is preliminary data.</text>
</comment>
<evidence type="ECO:0000256" key="1">
    <source>
        <dbReference type="SAM" id="MobiDB-lite"/>
    </source>
</evidence>
<evidence type="ECO:0000313" key="2">
    <source>
        <dbReference type="EMBL" id="MFD0689164.1"/>
    </source>
</evidence>
<sequence>MAHHPFLPSGHGDFIAELQRFRADCGDPPYPGVISNVERLETLYPLRHPRKTLPTTLSASAISQVFSGSRPRLPSAELLAVLVLAHLYCAVENGSVQGDPDTGAPRHWQEILQAWQARRRQAQLAQRPPSSDDQPPADHRPSPTVNTAPSGGRRADPVHPTEPELETLSAHGPYGAVLAERARDGDSHAIYQIAVILATNPYHAAGALAYLLDATAAGHLDAAELVPSPGQRVDHQRVRAHAGELARAAEARGDQAAAHAFRSCALQAELGETSAAAPEHDGSD</sequence>
<protein>
    <submittedName>
        <fullName evidence="2">Uncharacterized protein</fullName>
    </submittedName>
</protein>
<feature type="region of interest" description="Disordered" evidence="1">
    <location>
        <begin position="119"/>
        <end position="170"/>
    </location>
</feature>
<accession>A0ABW2XUP2</accession>
<dbReference type="RefSeq" id="WP_131757268.1">
    <property type="nucleotide sequence ID" value="NZ_CAACUY010000028.1"/>
</dbReference>
<dbReference type="Proteomes" id="UP001597063">
    <property type="component" value="Unassembled WGS sequence"/>
</dbReference>
<organism evidence="2 3">
    <name type="scientific">Actinomadura fibrosa</name>
    <dbReference type="NCBI Taxonomy" id="111802"/>
    <lineage>
        <taxon>Bacteria</taxon>
        <taxon>Bacillati</taxon>
        <taxon>Actinomycetota</taxon>
        <taxon>Actinomycetes</taxon>
        <taxon>Streptosporangiales</taxon>
        <taxon>Thermomonosporaceae</taxon>
        <taxon>Actinomadura</taxon>
    </lineage>
</organism>
<reference evidence="3" key="1">
    <citation type="journal article" date="2019" name="Int. J. Syst. Evol. Microbiol.">
        <title>The Global Catalogue of Microorganisms (GCM) 10K type strain sequencing project: providing services to taxonomists for standard genome sequencing and annotation.</title>
        <authorList>
            <consortium name="The Broad Institute Genomics Platform"/>
            <consortium name="The Broad Institute Genome Sequencing Center for Infectious Disease"/>
            <person name="Wu L."/>
            <person name="Ma J."/>
        </authorList>
    </citation>
    <scope>NUCLEOTIDE SEQUENCE [LARGE SCALE GENOMIC DNA]</scope>
    <source>
        <strain evidence="3">JCM 9371</strain>
    </source>
</reference>
<feature type="compositionally biased region" description="Basic and acidic residues" evidence="1">
    <location>
        <begin position="153"/>
        <end position="162"/>
    </location>
</feature>
<proteinExistence type="predicted"/>
<name>A0ABW2XUP2_9ACTN</name>
<gene>
    <name evidence="2" type="ORF">ACFQZM_32070</name>
</gene>
<evidence type="ECO:0000313" key="3">
    <source>
        <dbReference type="Proteomes" id="UP001597063"/>
    </source>
</evidence>